<accession>A0AAP5IC82</accession>
<gene>
    <name evidence="2" type="ORF">G7B40_022945</name>
</gene>
<name>A0AAP5IC82_9CYAN</name>
<organism evidence="2 3">
    <name type="scientific">Aetokthonos hydrillicola Thurmond2011</name>
    <dbReference type="NCBI Taxonomy" id="2712845"/>
    <lineage>
        <taxon>Bacteria</taxon>
        <taxon>Bacillati</taxon>
        <taxon>Cyanobacteriota</taxon>
        <taxon>Cyanophyceae</taxon>
        <taxon>Nostocales</taxon>
        <taxon>Hapalosiphonaceae</taxon>
        <taxon>Aetokthonos</taxon>
    </lineage>
</organism>
<protein>
    <submittedName>
        <fullName evidence="2">Uncharacterized protein</fullName>
    </submittedName>
</protein>
<feature type="region of interest" description="Disordered" evidence="1">
    <location>
        <begin position="60"/>
        <end position="84"/>
    </location>
</feature>
<reference evidence="3" key="1">
    <citation type="journal article" date="2021" name="Science">
        <title>Hunting the eagle killer: A cyanobacterial neurotoxin causes vacuolar myelinopathy.</title>
        <authorList>
            <person name="Breinlinger S."/>
            <person name="Phillips T.J."/>
            <person name="Haram B.N."/>
            <person name="Mares J."/>
            <person name="Martinez Yerena J.A."/>
            <person name="Hrouzek P."/>
            <person name="Sobotka R."/>
            <person name="Henderson W.M."/>
            <person name="Schmieder P."/>
            <person name="Williams S.M."/>
            <person name="Lauderdale J.D."/>
            <person name="Wilde H.D."/>
            <person name="Gerrin W."/>
            <person name="Kust A."/>
            <person name="Washington J.W."/>
            <person name="Wagner C."/>
            <person name="Geier B."/>
            <person name="Liebeke M."/>
            <person name="Enke H."/>
            <person name="Niedermeyer T.H.J."/>
            <person name="Wilde S.B."/>
        </authorList>
    </citation>
    <scope>NUCLEOTIDE SEQUENCE [LARGE SCALE GENOMIC DNA]</scope>
    <source>
        <strain evidence="3">Thurmond2011</strain>
    </source>
</reference>
<proteinExistence type="predicted"/>
<evidence type="ECO:0000256" key="1">
    <source>
        <dbReference type="SAM" id="MobiDB-lite"/>
    </source>
</evidence>
<evidence type="ECO:0000313" key="3">
    <source>
        <dbReference type="Proteomes" id="UP000667802"/>
    </source>
</evidence>
<dbReference type="AlphaFoldDB" id="A0AAP5IC82"/>
<evidence type="ECO:0000313" key="2">
    <source>
        <dbReference type="EMBL" id="MDR9897402.1"/>
    </source>
</evidence>
<dbReference type="Proteomes" id="UP000667802">
    <property type="component" value="Unassembled WGS sequence"/>
</dbReference>
<dbReference type="RefSeq" id="WP_208343717.1">
    <property type="nucleotide sequence ID" value="NZ_CAWQFN010000360.1"/>
</dbReference>
<comment type="caution">
    <text evidence="2">The sequence shown here is derived from an EMBL/GenBank/DDBJ whole genome shotgun (WGS) entry which is preliminary data.</text>
</comment>
<dbReference type="EMBL" id="JAALHA020000012">
    <property type="protein sequence ID" value="MDR9897402.1"/>
    <property type="molecule type" value="Genomic_DNA"/>
</dbReference>
<keyword evidence="3" id="KW-1185">Reference proteome</keyword>
<sequence>MQSRKLRSNVGKDGILHLDIPIGVTDKEIEVMVIYQPVEPPTQAKTPEELGWPAGFFEQTAGSLQDDPIVRYPQGEYEQREPLE</sequence>